<dbReference type="EMBL" id="JAFKCV010000001">
    <property type="protein sequence ID" value="MBN7823632.1"/>
    <property type="molecule type" value="Genomic_DNA"/>
</dbReference>
<feature type="coiled-coil region" evidence="2">
    <location>
        <begin position="6"/>
        <end position="47"/>
    </location>
</feature>
<comment type="caution">
    <text evidence="3">The sequence shown here is derived from an EMBL/GenBank/DDBJ whole genome shotgun (WGS) entry which is preliminary data.</text>
</comment>
<dbReference type="PANTHER" id="PTHR36508:SF1">
    <property type="entry name" value="PROTEIN SLYX"/>
    <property type="match status" value="1"/>
</dbReference>
<name>A0A939DJT1_9ALTE</name>
<keyword evidence="4" id="KW-1185">Reference proteome</keyword>
<evidence type="ECO:0000313" key="3">
    <source>
        <dbReference type="EMBL" id="MBN7823632.1"/>
    </source>
</evidence>
<dbReference type="PANTHER" id="PTHR36508">
    <property type="entry name" value="PROTEIN SLYX"/>
    <property type="match status" value="1"/>
</dbReference>
<evidence type="ECO:0000256" key="2">
    <source>
        <dbReference type="SAM" id="Coils"/>
    </source>
</evidence>
<protein>
    <recommendedName>
        <fullName evidence="1">Protein SlyX homolog</fullName>
    </recommendedName>
</protein>
<dbReference type="RefSeq" id="WP_206571757.1">
    <property type="nucleotide sequence ID" value="NZ_JAFKCV010000001.1"/>
</dbReference>
<comment type="similarity">
    <text evidence="1">Belongs to the SlyX family.</text>
</comment>
<reference evidence="3" key="1">
    <citation type="submission" date="2021-03" db="EMBL/GenBank/DDBJ databases">
        <title>novel species isolated from a fishpond in China.</title>
        <authorList>
            <person name="Lu H."/>
            <person name="Cai Z."/>
        </authorList>
    </citation>
    <scope>NUCLEOTIDE SEQUENCE</scope>
    <source>
        <strain evidence="3">JCM 30855</strain>
    </source>
</reference>
<dbReference type="Pfam" id="PF04102">
    <property type="entry name" value="SlyX"/>
    <property type="match status" value="1"/>
</dbReference>
<gene>
    <name evidence="1" type="primary">slyX</name>
    <name evidence="3" type="ORF">J0A66_00210</name>
</gene>
<dbReference type="Proteomes" id="UP000664654">
    <property type="component" value="Unassembled WGS sequence"/>
</dbReference>
<dbReference type="AlphaFoldDB" id="A0A939DJT1"/>
<sequence>MLEEDIELLQTKLAFQEDTLEKLNMALADQQKQLDRLTFQLRHVTDRLRAMQPSDIATDSEETPPPHY</sequence>
<proteinExistence type="inferred from homology"/>
<dbReference type="HAMAP" id="MF_00715">
    <property type="entry name" value="SlyX"/>
    <property type="match status" value="1"/>
</dbReference>
<organism evidence="3 4">
    <name type="scientific">Bowmanella dokdonensis</name>
    <dbReference type="NCBI Taxonomy" id="751969"/>
    <lineage>
        <taxon>Bacteria</taxon>
        <taxon>Pseudomonadati</taxon>
        <taxon>Pseudomonadota</taxon>
        <taxon>Gammaproteobacteria</taxon>
        <taxon>Alteromonadales</taxon>
        <taxon>Alteromonadaceae</taxon>
        <taxon>Bowmanella</taxon>
    </lineage>
</organism>
<keyword evidence="2" id="KW-0175">Coiled coil</keyword>
<evidence type="ECO:0000313" key="4">
    <source>
        <dbReference type="Proteomes" id="UP000664654"/>
    </source>
</evidence>
<accession>A0A939DJT1</accession>
<dbReference type="InterPro" id="IPR007236">
    <property type="entry name" value="SlyX"/>
</dbReference>
<evidence type="ECO:0000256" key="1">
    <source>
        <dbReference type="HAMAP-Rule" id="MF_00715"/>
    </source>
</evidence>
<dbReference type="Gene3D" id="1.20.5.300">
    <property type="match status" value="1"/>
</dbReference>